<gene>
    <name evidence="5" type="ORF">FDG2_1359</name>
</gene>
<dbReference type="InterPro" id="IPR009081">
    <property type="entry name" value="PP-bd_ACP"/>
</dbReference>
<keyword evidence="6" id="KW-1185">Reference proteome</keyword>
<dbReference type="PROSITE" id="PS50075">
    <property type="entry name" value="CARRIER"/>
    <property type="match status" value="1"/>
</dbReference>
<dbReference type="Gene3D" id="3.40.50.12780">
    <property type="entry name" value="N-terminal domain of ligase-like"/>
    <property type="match status" value="1"/>
</dbReference>
<dbReference type="InterPro" id="IPR045851">
    <property type="entry name" value="AMP-bd_C_sf"/>
</dbReference>
<dbReference type="InterPro" id="IPR000873">
    <property type="entry name" value="AMP-dep_synth/lig_dom"/>
</dbReference>
<keyword evidence="2" id="KW-0597">Phosphoprotein</keyword>
<dbReference type="Proteomes" id="UP000199013">
    <property type="component" value="Unassembled WGS sequence"/>
</dbReference>
<proteinExistence type="predicted"/>
<dbReference type="Pfam" id="PF13193">
    <property type="entry name" value="AMP-binding_C"/>
    <property type="match status" value="1"/>
</dbReference>
<evidence type="ECO:0000313" key="6">
    <source>
        <dbReference type="Proteomes" id="UP000199013"/>
    </source>
</evidence>
<dbReference type="InterPro" id="IPR025110">
    <property type="entry name" value="AMP-bd_C"/>
</dbReference>
<dbReference type="Pfam" id="PF00501">
    <property type="entry name" value="AMP-binding"/>
    <property type="match status" value="1"/>
</dbReference>
<sequence>MTTDIAATVPARLAARATERPDDVALELVGGGRLTLKKWEQRSNAAARGLIAKGVRPGDRVILWCDNHSLLDYAVAYVAVHKAGAVAVPVQQRMGEHHLNWVCDKSSAVGVISEAPIAGASVWTTGLAPLEEDQSRDPLTPRLPAHDDAEILFTSGTTGTPKGVVASHESILFTHTSQATDQETHIVLHALPPTSLAGQGLLLQPLDGVPHRVIALPDYDDQSFVDAIHHYRPTHIVLVPALALSLIHNRAAAALDSSSVKVVRTISAPIAPAALEKLVALFPGAATFNMYTSTEAFPARVRIKFDPMRPGSVGRADRAGSIRIVDDAGVPLPPNTPGNVELRMLHALQRRYLDDEAATAAVFRTGGWVRTGDVGELDEYGYLFLLDRNQDLVISGGLNISTIEVEAAMHEAAGVREAAAFGLPHPTLGEYVAAAVVPNADFNREAFNEFLNGRLGAAKAPKRLVVLDELPRNELGKVLKRRLRDDTLRQVETRSAASEAPRSEFQERVKKIWADELGLSTLDWSANFLALGGTSLTALSIVAQVRDQLGRQVSDRDVFEAANVASFAERVTAAPLTDGSRRPRIKRVPRASEGAGQE</sequence>
<dbReference type="Pfam" id="PF00550">
    <property type="entry name" value="PP-binding"/>
    <property type="match status" value="1"/>
</dbReference>
<dbReference type="InterPro" id="IPR020845">
    <property type="entry name" value="AMP-binding_CS"/>
</dbReference>
<keyword evidence="1" id="KW-0596">Phosphopantetheine</keyword>
<dbReference type="InterPro" id="IPR020806">
    <property type="entry name" value="PKS_PP-bd"/>
</dbReference>
<dbReference type="PANTHER" id="PTHR43767:SF1">
    <property type="entry name" value="NONRIBOSOMAL PEPTIDE SYNTHASE PES1 (EUROFUNG)-RELATED"/>
    <property type="match status" value="1"/>
</dbReference>
<dbReference type="InterPro" id="IPR050237">
    <property type="entry name" value="ATP-dep_AMP-bd_enzyme"/>
</dbReference>
<evidence type="ECO:0000256" key="2">
    <source>
        <dbReference type="ARBA" id="ARBA00022553"/>
    </source>
</evidence>
<accession>A0A1C3NVF8</accession>
<evidence type="ECO:0000256" key="1">
    <source>
        <dbReference type="ARBA" id="ARBA00022450"/>
    </source>
</evidence>
<dbReference type="SMART" id="SM00823">
    <property type="entry name" value="PKS_PP"/>
    <property type="match status" value="1"/>
</dbReference>
<feature type="domain" description="Carrier" evidence="4">
    <location>
        <begin position="500"/>
        <end position="575"/>
    </location>
</feature>
<dbReference type="SUPFAM" id="SSF56801">
    <property type="entry name" value="Acetyl-CoA synthetase-like"/>
    <property type="match status" value="1"/>
</dbReference>
<dbReference type="SUPFAM" id="SSF47336">
    <property type="entry name" value="ACP-like"/>
    <property type="match status" value="1"/>
</dbReference>
<dbReference type="EMBL" id="FLUV01000570">
    <property type="protein sequence ID" value="SBW19417.1"/>
    <property type="molecule type" value="Genomic_DNA"/>
</dbReference>
<dbReference type="GO" id="GO:0031177">
    <property type="term" value="F:phosphopantetheine binding"/>
    <property type="evidence" value="ECO:0007669"/>
    <property type="project" value="InterPro"/>
</dbReference>
<dbReference type="GO" id="GO:0016878">
    <property type="term" value="F:acid-thiol ligase activity"/>
    <property type="evidence" value="ECO:0007669"/>
    <property type="project" value="UniProtKB-ARBA"/>
</dbReference>
<reference evidence="6" key="1">
    <citation type="submission" date="2016-02" db="EMBL/GenBank/DDBJ databases">
        <authorList>
            <person name="Wibberg D."/>
        </authorList>
    </citation>
    <scope>NUCLEOTIDE SEQUENCE [LARGE SCALE GENOMIC DNA]</scope>
</reference>
<name>A0A1C3NVF8_9ACTN</name>
<dbReference type="PANTHER" id="PTHR43767">
    <property type="entry name" value="LONG-CHAIN-FATTY-ACID--COA LIGASE"/>
    <property type="match status" value="1"/>
</dbReference>
<dbReference type="AlphaFoldDB" id="A0A1C3NVF8"/>
<evidence type="ECO:0000313" key="5">
    <source>
        <dbReference type="EMBL" id="SBW19417.1"/>
    </source>
</evidence>
<dbReference type="InterPro" id="IPR042099">
    <property type="entry name" value="ANL_N_sf"/>
</dbReference>
<dbReference type="Gene3D" id="3.30.300.30">
    <property type="match status" value="1"/>
</dbReference>
<evidence type="ECO:0000256" key="3">
    <source>
        <dbReference type="SAM" id="MobiDB-lite"/>
    </source>
</evidence>
<organism evidence="5 6">
    <name type="scientific">Candidatus Protofrankia californiensis</name>
    <dbReference type="NCBI Taxonomy" id="1839754"/>
    <lineage>
        <taxon>Bacteria</taxon>
        <taxon>Bacillati</taxon>
        <taxon>Actinomycetota</taxon>
        <taxon>Actinomycetes</taxon>
        <taxon>Frankiales</taxon>
        <taxon>Frankiaceae</taxon>
        <taxon>Protofrankia</taxon>
    </lineage>
</organism>
<feature type="region of interest" description="Disordered" evidence="3">
    <location>
        <begin position="578"/>
        <end position="598"/>
    </location>
</feature>
<dbReference type="PROSITE" id="PS00455">
    <property type="entry name" value="AMP_BINDING"/>
    <property type="match status" value="1"/>
</dbReference>
<evidence type="ECO:0000259" key="4">
    <source>
        <dbReference type="PROSITE" id="PS50075"/>
    </source>
</evidence>
<protein>
    <recommendedName>
        <fullName evidence="4">Carrier domain-containing protein</fullName>
    </recommendedName>
</protein>
<dbReference type="InterPro" id="IPR036736">
    <property type="entry name" value="ACP-like_sf"/>
</dbReference>
<dbReference type="Gene3D" id="1.10.1200.10">
    <property type="entry name" value="ACP-like"/>
    <property type="match status" value="1"/>
</dbReference>